<feature type="chain" id="PRO_5033018889" evidence="2">
    <location>
        <begin position="28"/>
        <end position="303"/>
    </location>
</feature>
<feature type="transmembrane region" description="Helical" evidence="1">
    <location>
        <begin position="43"/>
        <end position="62"/>
    </location>
</feature>
<dbReference type="AlphaFoldDB" id="A0A810PS64"/>
<dbReference type="KEGG" id="vfa:MM35RIKEN_08660"/>
<feature type="signal peptide" evidence="2">
    <location>
        <begin position="1"/>
        <end position="27"/>
    </location>
</feature>
<dbReference type="RefSeq" id="WP_212819608.1">
    <property type="nucleotide sequence ID" value="NZ_AP023415.1"/>
</dbReference>
<keyword evidence="1" id="KW-0812">Transmembrane</keyword>
<evidence type="ECO:0000256" key="2">
    <source>
        <dbReference type="SAM" id="SignalP"/>
    </source>
</evidence>
<accession>A0A810PS64</accession>
<dbReference type="Proteomes" id="UP000681343">
    <property type="component" value="Chromosome"/>
</dbReference>
<evidence type="ECO:0000313" key="4">
    <source>
        <dbReference type="Proteomes" id="UP000681343"/>
    </source>
</evidence>
<proteinExistence type="predicted"/>
<organism evidence="3 4">
    <name type="scientific">Vescimonas fastidiosa</name>
    <dbReference type="NCBI Taxonomy" id="2714353"/>
    <lineage>
        <taxon>Bacteria</taxon>
        <taxon>Bacillati</taxon>
        <taxon>Bacillota</taxon>
        <taxon>Clostridia</taxon>
        <taxon>Eubacteriales</taxon>
        <taxon>Oscillospiraceae</taxon>
        <taxon>Vescimonas</taxon>
    </lineage>
</organism>
<keyword evidence="2" id="KW-0732">Signal</keyword>
<keyword evidence="4" id="KW-1185">Reference proteome</keyword>
<gene>
    <name evidence="3" type="ORF">MM35RIKEN_08660</name>
</gene>
<keyword evidence="1" id="KW-0472">Membrane</keyword>
<dbReference type="EMBL" id="AP023415">
    <property type="protein sequence ID" value="BCK78674.1"/>
    <property type="molecule type" value="Genomic_DNA"/>
</dbReference>
<name>A0A810PS64_9FIRM</name>
<evidence type="ECO:0000256" key="1">
    <source>
        <dbReference type="SAM" id="Phobius"/>
    </source>
</evidence>
<reference evidence="3" key="1">
    <citation type="submission" date="2020-09" db="EMBL/GenBank/DDBJ databases">
        <title>New species isolated from human feces.</title>
        <authorList>
            <person name="Kitahara M."/>
            <person name="Shigeno Y."/>
            <person name="Shime M."/>
            <person name="Matsumoto Y."/>
            <person name="Nakamura S."/>
            <person name="Motooka D."/>
            <person name="Fukuoka S."/>
            <person name="Nishikawa H."/>
            <person name="Benno Y."/>
        </authorList>
    </citation>
    <scope>NUCLEOTIDE SEQUENCE</scope>
    <source>
        <strain evidence="3">MM35</strain>
    </source>
</reference>
<keyword evidence="1" id="KW-1133">Transmembrane helix</keyword>
<sequence length="303" mass="31475">MKRKHKILITLLAVAVTVSLTTVPAFALTESEVQDQVNAVGKEVVTGNLFVWFLCAIAFLKVSQKIDSFMSSLGINVGHTGGSMLAEAMIAMRGIGTARTFAGRGGSGGSSSGSGGGNTFMKGGLSGVVSRKVTNTAINNANGSKSGGLGGMAFNSSLSKGGGFANSVIGKIATGNISSTGSISGESAADSLMSYMGYTALGPDAESVPSFSDVEIGGGHIFATETNDEHPEGIAMGMYHTDQYMPPEGEYTTVTAADGTSWYKQYATDTVERKPHKADDGSIVYEESLVKRLPKAPWRKDKI</sequence>
<evidence type="ECO:0000313" key="3">
    <source>
        <dbReference type="EMBL" id="BCK78674.1"/>
    </source>
</evidence>
<protein>
    <submittedName>
        <fullName evidence="3">Uncharacterized protein</fullName>
    </submittedName>
</protein>